<dbReference type="SMART" id="SM00710">
    <property type="entry name" value="PbH1"/>
    <property type="match status" value="3"/>
</dbReference>
<dbReference type="SMART" id="SM00606">
    <property type="entry name" value="CBD_IV"/>
    <property type="match status" value="2"/>
</dbReference>
<dbReference type="Gene3D" id="2.60.120.260">
    <property type="entry name" value="Galactose-binding domain-like"/>
    <property type="match status" value="2"/>
</dbReference>
<dbReference type="CDD" id="cd04084">
    <property type="entry name" value="CBM6_xylanase-like"/>
    <property type="match status" value="1"/>
</dbReference>
<dbReference type="InterPro" id="IPR006626">
    <property type="entry name" value="PbH1"/>
</dbReference>
<dbReference type="RefSeq" id="WP_303299712.1">
    <property type="nucleotide sequence ID" value="NZ_BAABDA010000042.1"/>
</dbReference>
<dbReference type="PROSITE" id="PS51175">
    <property type="entry name" value="CBM6"/>
    <property type="match status" value="2"/>
</dbReference>
<dbReference type="InterPro" id="IPR005084">
    <property type="entry name" value="CBM6"/>
</dbReference>
<reference evidence="3" key="1">
    <citation type="submission" date="2023-07" db="EMBL/GenBank/DDBJ databases">
        <title>Two novel species in the genus Flavivirga.</title>
        <authorList>
            <person name="Kwon K."/>
        </authorList>
    </citation>
    <scope>NUCLEOTIDE SEQUENCE</scope>
    <source>
        <strain evidence="3">KACC 14158</strain>
    </source>
</reference>
<feature type="domain" description="CBM6" evidence="2">
    <location>
        <begin position="595"/>
        <end position="712"/>
    </location>
</feature>
<evidence type="ECO:0000313" key="3">
    <source>
        <dbReference type="EMBL" id="MDO5972649.1"/>
    </source>
</evidence>
<dbReference type="InterPro" id="IPR026444">
    <property type="entry name" value="Secre_tail"/>
</dbReference>
<keyword evidence="4" id="KW-1185">Reference proteome</keyword>
<evidence type="ECO:0000256" key="1">
    <source>
        <dbReference type="ARBA" id="ARBA00022729"/>
    </source>
</evidence>
<dbReference type="SUPFAM" id="SSF51126">
    <property type="entry name" value="Pectin lyase-like"/>
    <property type="match status" value="1"/>
</dbReference>
<proteinExistence type="predicted"/>
<keyword evidence="1" id="KW-0732">Signal</keyword>
<dbReference type="InterPro" id="IPR006584">
    <property type="entry name" value="Cellulose-bd_IV"/>
</dbReference>
<comment type="caution">
    <text evidence="3">The sequence shown here is derived from an EMBL/GenBank/DDBJ whole genome shotgun (WGS) entry which is preliminary data.</text>
</comment>
<dbReference type="CDD" id="cd04080">
    <property type="entry name" value="CBM6_cellulase-like"/>
    <property type="match status" value="1"/>
</dbReference>
<dbReference type="SUPFAM" id="SSF49785">
    <property type="entry name" value="Galactose-binding domain-like"/>
    <property type="match status" value="2"/>
</dbReference>
<dbReference type="Pfam" id="PF03422">
    <property type="entry name" value="CBM_6"/>
    <property type="match status" value="2"/>
</dbReference>
<feature type="domain" description="CBM6" evidence="2">
    <location>
        <begin position="467"/>
        <end position="586"/>
    </location>
</feature>
<dbReference type="InterPro" id="IPR011050">
    <property type="entry name" value="Pectin_lyase_fold/virulence"/>
</dbReference>
<name>A0ABT8WHL2_9FLAO</name>
<dbReference type="Pfam" id="PF18962">
    <property type="entry name" value="Por_Secre_tail"/>
    <property type="match status" value="1"/>
</dbReference>
<accession>A0ABT8WHL2</accession>
<dbReference type="InterPro" id="IPR008979">
    <property type="entry name" value="Galactose-bd-like_sf"/>
</dbReference>
<dbReference type="Proteomes" id="UP001176806">
    <property type="component" value="Unassembled WGS sequence"/>
</dbReference>
<dbReference type="EMBL" id="JAUOEL010000001">
    <property type="protein sequence ID" value="MDO5972649.1"/>
    <property type="molecule type" value="Genomic_DNA"/>
</dbReference>
<evidence type="ECO:0000313" key="4">
    <source>
        <dbReference type="Proteomes" id="UP001176806"/>
    </source>
</evidence>
<sequence length="810" mass="88220">MYKFNFKNQKWSFMMITIIISSFYIGNAQTQVFVNSLSEFRSAVQNSNQQIVLQAGDYYLEDLPSELRVITCSGSNNIIDMKGARINTLVGSIRESYFHVSGNNNIVKNGAIEDYYASGLTEVTDYSAYNNDPALAYGLRGAAVMRISGNYNQIIDFELIIRGSYPYGYGSIYGIGSDKTFFHSKRCGLVINGLEGGGNGNTLDRITMYQNAFGHGIFIQNGADNNLIKNCYVEGRMRPSADLYNDTNTYDYPYRSNYQIAAPGTPFAMPFESPIPIPTDVMYPLSEDGIRSYGGTGAVTVENCTVKHMRGGIRTYLASSATVTNCTSIGNGLTNYNVNNGGKVIKSKGDFSFAPIMDVPLNRSGQDIELTIMPSPDAIGPHNIANIDGNNHNIVFHRTEGPIDNKENRAIVISGNNSTIVNETEYAIVLESGTSGNTITSCGPVTDNGSNSVTHTSNCFNYNYDIGLIQAEGYNDMSGVQAETCADIGGGLNIGYIHTGDWMEYEVVVPYSGNYTINYRVASKNGGGSVQFKENGTTKATTNIASTGNWQNWTTLSTSVSLSAGTQTIQLYAASGGWNINWFEIVSDDNCASSSTIQAENFNSMSGIVDEGANIGHIHNGDWTMYSNVDLTCASNISVRASSRNNSGNIEVRLGSTTGTLIGTVAISTTGNWNTWETSSTSLSSVTGTHDVYLVFTGGTSYLFNIDWFEFSNNSNAKAASTKTSIEPQSSLENNIMISPNPINNLLTVHHLNSNYKELMVFNFNGSMVIHEKINGKEKKEINTSRLSQGLYFLKLIGVESSKTLKFIKN</sequence>
<gene>
    <name evidence="3" type="ORF">Q4Q40_00510</name>
</gene>
<protein>
    <submittedName>
        <fullName evidence="3">Carbohydrate-binding protein</fullName>
    </submittedName>
</protein>
<organism evidence="3 4">
    <name type="scientific">Flavivirga jejuensis</name>
    <dbReference type="NCBI Taxonomy" id="870487"/>
    <lineage>
        <taxon>Bacteria</taxon>
        <taxon>Pseudomonadati</taxon>
        <taxon>Bacteroidota</taxon>
        <taxon>Flavobacteriia</taxon>
        <taxon>Flavobacteriales</taxon>
        <taxon>Flavobacteriaceae</taxon>
        <taxon>Flavivirga</taxon>
    </lineage>
</organism>
<evidence type="ECO:0000259" key="2">
    <source>
        <dbReference type="PROSITE" id="PS51175"/>
    </source>
</evidence>
<dbReference type="NCBIfam" id="TIGR04183">
    <property type="entry name" value="Por_Secre_tail"/>
    <property type="match status" value="1"/>
</dbReference>